<dbReference type="SUPFAM" id="SSF64356">
    <property type="entry name" value="SNARE-like"/>
    <property type="match status" value="1"/>
</dbReference>
<keyword evidence="8 12" id="KW-0333">Golgi apparatus</keyword>
<dbReference type="GO" id="GO:0006890">
    <property type="term" value="P:retrograde vesicle-mediated transport, Golgi to endoplasmic reticulum"/>
    <property type="evidence" value="ECO:0007669"/>
    <property type="project" value="UniProtKB-UniRule"/>
</dbReference>
<keyword evidence="15" id="KW-1185">Reference proteome</keyword>
<comment type="subcellular location">
    <subcellularLocation>
        <location evidence="12">Cytoplasm</location>
    </subcellularLocation>
    <subcellularLocation>
        <location evidence="1 12">Golgi apparatus membrane</location>
        <topology evidence="1 12">Peripheral membrane protein</topology>
        <orientation evidence="1 12">Cytoplasmic side</orientation>
    </subcellularLocation>
    <subcellularLocation>
        <location evidence="12">Cytoplasmic vesicle</location>
        <location evidence="12">COPI-coated vesicle membrane</location>
        <topology evidence="12">Peripheral membrane protein</topology>
        <orientation evidence="12">Cytoplasmic side</orientation>
    </subcellularLocation>
</comment>
<dbReference type="Gene3D" id="3.30.450.60">
    <property type="match status" value="1"/>
</dbReference>
<evidence type="ECO:0000256" key="11">
    <source>
        <dbReference type="ARBA" id="ARBA00045555"/>
    </source>
</evidence>
<protein>
    <recommendedName>
        <fullName evidence="12">Coatomer subunit zeta</fullName>
    </recommendedName>
</protein>
<evidence type="ECO:0000256" key="4">
    <source>
        <dbReference type="ARBA" id="ARBA00022448"/>
    </source>
</evidence>
<gene>
    <name evidence="14" type="ORF">D9756_005551</name>
</gene>
<dbReference type="AlphaFoldDB" id="A0A8H5G018"/>
<dbReference type="EMBL" id="JAACJO010000008">
    <property type="protein sequence ID" value="KAF5355107.1"/>
    <property type="molecule type" value="Genomic_DNA"/>
</dbReference>
<dbReference type="Pfam" id="PF01217">
    <property type="entry name" value="Clat_adaptor_s"/>
    <property type="match status" value="1"/>
</dbReference>
<reference evidence="14 15" key="1">
    <citation type="journal article" date="2020" name="ISME J.">
        <title>Uncovering the hidden diversity of litter-decomposition mechanisms in mushroom-forming fungi.</title>
        <authorList>
            <person name="Floudas D."/>
            <person name="Bentzer J."/>
            <person name="Ahren D."/>
            <person name="Johansson T."/>
            <person name="Persson P."/>
            <person name="Tunlid A."/>
        </authorList>
    </citation>
    <scope>NUCLEOTIDE SEQUENCE [LARGE SCALE GENOMIC DNA]</scope>
    <source>
        <strain evidence="14 15">CBS 146.42</strain>
    </source>
</reference>
<dbReference type="Proteomes" id="UP000559027">
    <property type="component" value="Unassembled WGS sequence"/>
</dbReference>
<dbReference type="CDD" id="cd14829">
    <property type="entry name" value="Zeta-COP"/>
    <property type="match status" value="1"/>
</dbReference>
<evidence type="ECO:0000256" key="9">
    <source>
        <dbReference type="ARBA" id="ARBA00023136"/>
    </source>
</evidence>
<comment type="function">
    <text evidence="11">The coatomer is a cytosolic protein complex that binds to dilysine motifs and reversibly associates with Golgi non-clathrin-coated vesicles, which further mediate biosynthetic protein transport from the ER, via the Golgi up to the trans Golgi network. Coatomer complex is required for budding from Golgi membranes, and is essential for the retrograde Golgi-to-ER transport of dilysine-tagged proteins. The zeta subunit may be involved in regulating the coat assembly and, hence, the rate of biosynthetic protein transport due to its association-dissociation properties with the coatomer complex.</text>
</comment>
<name>A0A8H5G018_9AGAR</name>
<evidence type="ECO:0000256" key="6">
    <source>
        <dbReference type="ARBA" id="ARBA00022892"/>
    </source>
</evidence>
<comment type="similarity">
    <text evidence="2 12">Belongs to the adaptor complexes small subunit family.</text>
</comment>
<proteinExistence type="inferred from homology"/>
<evidence type="ECO:0000256" key="10">
    <source>
        <dbReference type="ARBA" id="ARBA00023329"/>
    </source>
</evidence>
<organism evidence="14 15">
    <name type="scientific">Leucocoprinus leucothites</name>
    <dbReference type="NCBI Taxonomy" id="201217"/>
    <lineage>
        <taxon>Eukaryota</taxon>
        <taxon>Fungi</taxon>
        <taxon>Dikarya</taxon>
        <taxon>Basidiomycota</taxon>
        <taxon>Agaricomycotina</taxon>
        <taxon>Agaricomycetes</taxon>
        <taxon>Agaricomycetidae</taxon>
        <taxon>Agaricales</taxon>
        <taxon>Agaricineae</taxon>
        <taxon>Agaricaceae</taxon>
        <taxon>Leucocoprinus</taxon>
    </lineage>
</organism>
<accession>A0A8H5G018</accession>
<evidence type="ECO:0000256" key="8">
    <source>
        <dbReference type="ARBA" id="ARBA00023034"/>
    </source>
</evidence>
<dbReference type="FunFam" id="3.30.450.60:FF:000013">
    <property type="entry name" value="Coatomer subunit zeta"/>
    <property type="match status" value="1"/>
</dbReference>
<evidence type="ECO:0000313" key="14">
    <source>
        <dbReference type="EMBL" id="KAF5355107.1"/>
    </source>
</evidence>
<evidence type="ECO:0000256" key="3">
    <source>
        <dbReference type="ARBA" id="ARBA00011775"/>
    </source>
</evidence>
<comment type="subunit">
    <text evidence="3 12">Oligomeric complex that consists of at least the alpha, beta, beta', gamma, delta, epsilon and zeta subunits.</text>
</comment>
<evidence type="ECO:0000256" key="1">
    <source>
        <dbReference type="ARBA" id="ARBA00004255"/>
    </source>
</evidence>
<dbReference type="InterPro" id="IPR011012">
    <property type="entry name" value="Longin-like_dom_sf"/>
</dbReference>
<dbReference type="GO" id="GO:0030126">
    <property type="term" value="C:COPI vesicle coat"/>
    <property type="evidence" value="ECO:0007669"/>
    <property type="project" value="UniProtKB-UniRule"/>
</dbReference>
<dbReference type="PANTHER" id="PTHR11043">
    <property type="entry name" value="ZETA-COAT PROTEIN"/>
    <property type="match status" value="1"/>
</dbReference>
<dbReference type="InterPro" id="IPR039652">
    <property type="entry name" value="Coatomer_zeta"/>
</dbReference>
<keyword evidence="10 12" id="KW-0968">Cytoplasmic vesicle</keyword>
<dbReference type="GO" id="GO:0006891">
    <property type="term" value="P:intra-Golgi vesicle-mediated transport"/>
    <property type="evidence" value="ECO:0007669"/>
    <property type="project" value="TreeGrafter"/>
</dbReference>
<sequence>MGSNLPRSHLPRQHIMNLSLYSIQAFIILDTEGNRVLAKYYRPKSHPNGESKEFLTLKEQKAFEKGLWQKTKKPGGDIILYDSHLAVYKHSLDLILYFIAGSTENELMLSTALTSLSDALSMLLRNSLEKRAVLENLDLVLLCLDETVDDGIIVDTDAAAIASRVSRPRPDTTEIVINEQTILSAYQTVKERVQQRIQQM</sequence>
<comment type="caution">
    <text evidence="14">The sequence shown here is derived from an EMBL/GenBank/DDBJ whole genome shotgun (WGS) entry which is preliminary data.</text>
</comment>
<keyword evidence="6 12" id="KW-0931">ER-Golgi transport</keyword>
<keyword evidence="4 12" id="KW-0813">Transport</keyword>
<keyword evidence="7 12" id="KW-0653">Protein transport</keyword>
<dbReference type="OrthoDB" id="10249988at2759"/>
<dbReference type="GO" id="GO:0006886">
    <property type="term" value="P:intracellular protein transport"/>
    <property type="evidence" value="ECO:0007669"/>
    <property type="project" value="TreeGrafter"/>
</dbReference>
<dbReference type="GO" id="GO:0000139">
    <property type="term" value="C:Golgi membrane"/>
    <property type="evidence" value="ECO:0007669"/>
    <property type="project" value="UniProtKB-SubCell"/>
</dbReference>
<evidence type="ECO:0000313" key="15">
    <source>
        <dbReference type="Proteomes" id="UP000559027"/>
    </source>
</evidence>
<feature type="domain" description="AP complex mu/sigma subunit" evidence="13">
    <location>
        <begin position="23"/>
        <end position="166"/>
    </location>
</feature>
<evidence type="ECO:0000256" key="5">
    <source>
        <dbReference type="ARBA" id="ARBA00022490"/>
    </source>
</evidence>
<dbReference type="InterPro" id="IPR022775">
    <property type="entry name" value="AP_mu_sigma_su"/>
</dbReference>
<keyword evidence="9 12" id="KW-0472">Membrane</keyword>
<keyword evidence="5 12" id="KW-0963">Cytoplasm</keyword>
<evidence type="ECO:0000259" key="13">
    <source>
        <dbReference type="Pfam" id="PF01217"/>
    </source>
</evidence>
<evidence type="ECO:0000256" key="12">
    <source>
        <dbReference type="RuleBase" id="RU366053"/>
    </source>
</evidence>
<evidence type="ECO:0000256" key="7">
    <source>
        <dbReference type="ARBA" id="ARBA00022927"/>
    </source>
</evidence>
<evidence type="ECO:0000256" key="2">
    <source>
        <dbReference type="ARBA" id="ARBA00006972"/>
    </source>
</evidence>
<dbReference type="PANTHER" id="PTHR11043:SF0">
    <property type="entry name" value="COATOMER SUBUNIT ZETA"/>
    <property type="match status" value="1"/>
</dbReference>